<dbReference type="GO" id="GO:0005385">
    <property type="term" value="F:zinc ion transmembrane transporter activity"/>
    <property type="evidence" value="ECO:0007669"/>
    <property type="project" value="TreeGrafter"/>
</dbReference>
<accession>A0A6V6XZ02</accession>
<evidence type="ECO:0000256" key="2">
    <source>
        <dbReference type="ARBA" id="ARBA00006939"/>
    </source>
</evidence>
<dbReference type="AlphaFoldDB" id="A0A6V6XZ02"/>
<feature type="transmembrane region" description="Helical" evidence="8">
    <location>
        <begin position="236"/>
        <end position="254"/>
    </location>
</feature>
<reference evidence="9 10" key="1">
    <citation type="submission" date="2020-06" db="EMBL/GenBank/DDBJ databases">
        <authorList>
            <person name="Criscuolo A."/>
        </authorList>
    </citation>
    <scope>NUCLEOTIDE SEQUENCE [LARGE SCALE GENOMIC DNA]</scope>
    <source>
        <strain evidence="9">1804121828</strain>
    </source>
</reference>
<evidence type="ECO:0000256" key="1">
    <source>
        <dbReference type="ARBA" id="ARBA00004651"/>
    </source>
</evidence>
<feature type="transmembrane region" description="Helical" evidence="8">
    <location>
        <begin position="142"/>
        <end position="159"/>
    </location>
</feature>
<comment type="caution">
    <text evidence="9">The sequence shown here is derived from an EMBL/GenBank/DDBJ whole genome shotgun (WGS) entry which is preliminary data.</text>
</comment>
<feature type="transmembrane region" description="Helical" evidence="8">
    <location>
        <begin position="6"/>
        <end position="26"/>
    </location>
</feature>
<dbReference type="Pfam" id="PF02535">
    <property type="entry name" value="Zip"/>
    <property type="match status" value="1"/>
</dbReference>
<evidence type="ECO:0000256" key="3">
    <source>
        <dbReference type="ARBA" id="ARBA00022475"/>
    </source>
</evidence>
<dbReference type="RefSeq" id="WP_218956306.1">
    <property type="nucleotide sequence ID" value="NZ_CAIJCS010000013.1"/>
</dbReference>
<feature type="transmembrane region" description="Helical" evidence="8">
    <location>
        <begin position="38"/>
        <end position="56"/>
    </location>
</feature>
<name>A0A6V6XZ02_9FIRM</name>
<evidence type="ECO:0000256" key="6">
    <source>
        <dbReference type="ARBA" id="ARBA00022989"/>
    </source>
</evidence>
<keyword evidence="10" id="KW-1185">Reference proteome</keyword>
<dbReference type="PANTHER" id="PTHR11040:SF211">
    <property type="entry name" value="ZINC TRANSPORTER ZIP11"/>
    <property type="match status" value="1"/>
</dbReference>
<evidence type="ECO:0000256" key="8">
    <source>
        <dbReference type="SAM" id="Phobius"/>
    </source>
</evidence>
<keyword evidence="6 8" id="KW-1133">Transmembrane helix</keyword>
<dbReference type="PANTHER" id="PTHR11040">
    <property type="entry name" value="ZINC/IRON TRANSPORTER"/>
    <property type="match status" value="1"/>
</dbReference>
<sequence length="259" mass="27323">MDIAVLQTLAIPLIGTSLGAGSVLFFHHRMNKEIEKGMNGFAAGVMVAASIWSLLIPAMEESADLGKFAFLPAAIGFWIGTFFMLAIDKVVPHLHGDESEGMEGVEMKRSTMLFLAVTIHNIPEGMALGVVIAGWLSNNVTISAGSALALAVGLAIQNFPEGAIVSLPMHAGGIGRKRAFGYGVLSGVVEPAASVITMLLATRVIPFLPYFLSFASGVMMYVVVEELIPETAQGEHSNVGVLSFALGFTLMMILDITLG</sequence>
<evidence type="ECO:0000313" key="9">
    <source>
        <dbReference type="EMBL" id="CAC9924255.1"/>
    </source>
</evidence>
<feature type="transmembrane region" description="Helical" evidence="8">
    <location>
        <begin position="112"/>
        <end position="136"/>
    </location>
</feature>
<evidence type="ECO:0000256" key="7">
    <source>
        <dbReference type="ARBA" id="ARBA00023136"/>
    </source>
</evidence>
<evidence type="ECO:0000256" key="4">
    <source>
        <dbReference type="ARBA" id="ARBA00022692"/>
    </source>
</evidence>
<dbReference type="InterPro" id="IPR003689">
    <property type="entry name" value="ZIP"/>
</dbReference>
<keyword evidence="5" id="KW-0862">Zinc</keyword>
<gene>
    <name evidence="9" type="ORF">PEPNEM18_00223</name>
</gene>
<evidence type="ECO:0000256" key="5">
    <source>
        <dbReference type="ARBA" id="ARBA00022833"/>
    </source>
</evidence>
<keyword evidence="3" id="KW-1003">Cell membrane</keyword>
<feature type="transmembrane region" description="Helical" evidence="8">
    <location>
        <begin position="207"/>
        <end position="224"/>
    </location>
</feature>
<organism evidence="9 10">
    <name type="scientific">Aedoeadaptatus nemausensis</name>
    <dbReference type="NCBI Taxonomy" id="2582829"/>
    <lineage>
        <taxon>Bacteria</taxon>
        <taxon>Bacillati</taxon>
        <taxon>Bacillota</taxon>
        <taxon>Tissierellia</taxon>
        <taxon>Tissierellales</taxon>
        <taxon>Peptoniphilaceae</taxon>
        <taxon>Aedoeadaptatus</taxon>
    </lineage>
</organism>
<evidence type="ECO:0000313" key="10">
    <source>
        <dbReference type="Proteomes" id="UP000586454"/>
    </source>
</evidence>
<feature type="transmembrane region" description="Helical" evidence="8">
    <location>
        <begin position="68"/>
        <end position="91"/>
    </location>
</feature>
<dbReference type="GO" id="GO:0005886">
    <property type="term" value="C:plasma membrane"/>
    <property type="evidence" value="ECO:0007669"/>
    <property type="project" value="UniProtKB-SubCell"/>
</dbReference>
<comment type="subcellular location">
    <subcellularLocation>
        <location evidence="1">Cell membrane</location>
        <topology evidence="1">Multi-pass membrane protein</topology>
    </subcellularLocation>
</comment>
<dbReference type="Proteomes" id="UP000586454">
    <property type="component" value="Unassembled WGS sequence"/>
</dbReference>
<dbReference type="EMBL" id="CAIJCS010000013">
    <property type="protein sequence ID" value="CAC9924255.1"/>
    <property type="molecule type" value="Genomic_DNA"/>
</dbReference>
<keyword evidence="7 8" id="KW-0472">Membrane</keyword>
<feature type="transmembrane region" description="Helical" evidence="8">
    <location>
        <begin position="179"/>
        <end position="201"/>
    </location>
</feature>
<keyword evidence="4 8" id="KW-0812">Transmembrane</keyword>
<comment type="similarity">
    <text evidence="2">Belongs to the ZIP transporter (TC 2.A.5) family.</text>
</comment>
<protein>
    <submittedName>
        <fullName evidence="9">Metal cation transporter, ZIP family</fullName>
    </submittedName>
</protein>
<proteinExistence type="inferred from homology"/>